<protein>
    <submittedName>
        <fullName evidence="7">Mid1-interacting protein 1</fullName>
    </submittedName>
</protein>
<evidence type="ECO:0000256" key="1">
    <source>
        <dbReference type="ARBA" id="ARBA00004123"/>
    </source>
</evidence>
<evidence type="ECO:0000256" key="5">
    <source>
        <dbReference type="ARBA" id="ARBA00023242"/>
    </source>
</evidence>
<gene>
    <name evidence="7" type="primary">M1IP1</name>
</gene>
<keyword evidence="5" id="KW-0539">Nucleus</keyword>
<comment type="similarity">
    <text evidence="3">Belongs to the SPOT14 family.</text>
</comment>
<dbReference type="InterPro" id="IPR053719">
    <property type="entry name" value="Lipogen_MT_Stabilize_sf"/>
</dbReference>
<dbReference type="GO" id="GO:0005634">
    <property type="term" value="C:nucleus"/>
    <property type="evidence" value="ECO:0007669"/>
    <property type="project" value="UniProtKB-SubCell"/>
</dbReference>
<comment type="subcellular location">
    <subcellularLocation>
        <location evidence="2">Cytoplasm</location>
    </subcellularLocation>
    <subcellularLocation>
        <location evidence="1">Nucleus</location>
    </subcellularLocation>
</comment>
<proteinExistence type="evidence at transcript level"/>
<reference evidence="7" key="1">
    <citation type="submission" date="2009-01" db="EMBL/GenBank/DDBJ databases">
        <authorList>
            <consortium name="cGRASP (B.F. Koop &amp; W.S. Davidson)"/>
            <person name="Leong J."/>
            <person name="von Schalburg K."/>
            <person name="Cooper G."/>
            <person name="Moore R."/>
            <person name="Holt R."/>
            <person name="Davidson W.S."/>
            <person name="Koop B.F."/>
        </authorList>
    </citation>
    <scope>NUCLEOTIDE SEQUENCE</scope>
    <source>
        <tissue evidence="7">Thymus</tissue>
    </source>
</reference>
<dbReference type="PANTHER" id="PTHR14315:SF21">
    <property type="entry name" value="MID1-INTERACTING PROTEIN 1-LIKE"/>
    <property type="match status" value="1"/>
</dbReference>
<dbReference type="Pfam" id="PF07084">
    <property type="entry name" value="Spot_14"/>
    <property type="match status" value="1"/>
</dbReference>
<evidence type="ECO:0000256" key="2">
    <source>
        <dbReference type="ARBA" id="ARBA00004496"/>
    </source>
</evidence>
<dbReference type="Gene3D" id="6.10.140.1610">
    <property type="match status" value="1"/>
</dbReference>
<dbReference type="PANTHER" id="PTHR14315">
    <property type="entry name" value="SPOT14 FAMILY MEMBER"/>
    <property type="match status" value="1"/>
</dbReference>
<dbReference type="InterPro" id="IPR009786">
    <property type="entry name" value="Spot_14"/>
</dbReference>
<evidence type="ECO:0000313" key="7">
    <source>
        <dbReference type="EMBL" id="ACM09805.1"/>
    </source>
</evidence>
<feature type="region of interest" description="Disordered" evidence="6">
    <location>
        <begin position="53"/>
        <end position="88"/>
    </location>
</feature>
<evidence type="ECO:0000256" key="6">
    <source>
        <dbReference type="SAM" id="MobiDB-lite"/>
    </source>
</evidence>
<dbReference type="AlphaFoldDB" id="B9EQK8"/>
<keyword evidence="4" id="KW-0963">Cytoplasm</keyword>
<dbReference type="GO" id="GO:0046890">
    <property type="term" value="P:regulation of lipid biosynthetic process"/>
    <property type="evidence" value="ECO:0007669"/>
    <property type="project" value="TreeGrafter"/>
</dbReference>
<evidence type="ECO:0000256" key="4">
    <source>
        <dbReference type="ARBA" id="ARBA00022490"/>
    </source>
</evidence>
<reference evidence="7" key="2">
    <citation type="journal article" date="2010" name="BMC Genomics">
        <title>Salmo salar and Esox lucius full-length cDNA sequences reveal changes in evolutionary pressures on a post-tetraploidization genome.</title>
        <authorList>
            <person name="Leong J.S."/>
            <person name="Jantzen S.G."/>
            <person name="von Schalburg K.R."/>
            <person name="Cooper G.A."/>
            <person name="Messmer A.M."/>
            <person name="Liao N.Y."/>
            <person name="Munro S."/>
            <person name="Moore R."/>
            <person name="Holt R.A."/>
            <person name="Jones S.J."/>
            <person name="Davidson W.S."/>
            <person name="Koop B.F."/>
        </authorList>
    </citation>
    <scope>NUCLEOTIDE SEQUENCE</scope>
    <source>
        <tissue evidence="7">Thymus</tissue>
    </source>
</reference>
<dbReference type="GO" id="GO:0005829">
    <property type="term" value="C:cytosol"/>
    <property type="evidence" value="ECO:0007669"/>
    <property type="project" value="TreeGrafter"/>
</dbReference>
<evidence type="ECO:0000256" key="3">
    <source>
        <dbReference type="ARBA" id="ARBA00009488"/>
    </source>
</evidence>
<name>B9EQK8_SALSA</name>
<sequence>MMQISSDPASNKNSLLNVMHRFIAATNNMDETIMVPSLLRDVPLEVQESQQVEVVENEPPYPNKQMDMPPPLSSLASQSSTNHTFKPI</sequence>
<organism evidence="7">
    <name type="scientific">Salmo salar</name>
    <name type="common">Atlantic salmon</name>
    <dbReference type="NCBI Taxonomy" id="8030"/>
    <lineage>
        <taxon>Eukaryota</taxon>
        <taxon>Metazoa</taxon>
        <taxon>Chordata</taxon>
        <taxon>Craniata</taxon>
        <taxon>Vertebrata</taxon>
        <taxon>Euteleostomi</taxon>
        <taxon>Actinopterygii</taxon>
        <taxon>Neopterygii</taxon>
        <taxon>Teleostei</taxon>
        <taxon>Protacanthopterygii</taxon>
        <taxon>Salmoniformes</taxon>
        <taxon>Salmonidae</taxon>
        <taxon>Salmoninae</taxon>
        <taxon>Salmo</taxon>
    </lineage>
</organism>
<dbReference type="EMBL" id="BT057933">
    <property type="protein sequence ID" value="ACM09805.1"/>
    <property type="molecule type" value="mRNA"/>
</dbReference>
<reference evidence="7" key="3">
    <citation type="submission" date="2010-08" db="EMBL/GenBank/DDBJ databases">
        <authorList>
            <consortium name="cGRASP (B.F. Koop &amp; W.S. Davidson)"/>
        </authorList>
    </citation>
    <scope>NUCLEOTIDE SEQUENCE</scope>
    <source>
        <tissue evidence="7">Thymus</tissue>
    </source>
</reference>
<accession>B9EQK8</accession>